<sequence>MLVIREDDYNSLWAELQWPGEKFERVMSYFRKYAGLEEGLSSKRLTKLLLDLGKSCYTVRGGLESLTERGDLCWIISGANIMSGSQFMCLAGLMDNSTPHSTNSPAGLLRLEMIFMYYDKGGKGYWDRNDWELIMKDIQYPSKNGEKLVPYPLKPDQVINFEILKKLVETRRLRGTSQLLRISFDEKDIDTSKDENTNSSLMNNSVNKNKSDCKDINDNIINHFNDNYEIKLDKNSAKVGDNIQTVEYSPNSKKTLRVFSPKKKRQQKSQNETSKNTFTESVSSYMSKIHVIPNSIVNNNSPRMTFRSEVTPSPYFVTGNMNKVSDYGLNVGYHNQLSDNSLLTIQNNQKTPLHLMPSQISSNIDTFGSPVVQNMAGVNDDSNELLNLNSLQNLGQSLQNIGQSLISMIPKVFPVPNITVGAGNYAYVSRVDLKNRLNNNNNSNNNNNNNNSNSNINSNSNNYNNDSSIDPKSEKVYYNSLDNVKDDREKANNINSTHCTRYEGEKYNVFGNISLPNFHSTYSNDNYPMSIDLTKFKYGDSASLPTIPEINEKLNPCSVDNEGEVSLNREMVTGREYIDLYNKNNHVENTNQSELVAKECLYDNVNESGAKGSNSVNKLSSPTKMEEIDYFFTFMEQLLYNEIIENSNVFDKVIEKHDSNFHLTNKEDKYFGKIMAILTMDQLLLTFALSCVISHQNNDYNLNQMQNKGVLGNGVAPSEINDEIDKLLGLFHRIYRIMYQDLKNEMERNHSDDNINDDNDNSVDYTMYDDLPYVVKMVWERIKAALQDDSDKEEIMKDICIVYYHYILETNESFSRKSENGDDKIKYHSIDEMIEIVRRRYVVAMKMLSLNNTAKNNKFTRNLTKNELGRANTKDDKIHVGLNRIEKNNNRHLSSYENVSLSGNLMHIDNNKTSRKMVSKFSPSSKYPLLTATSSPNYSLYKTGVGSLRMIGMGTKKLECDSSRKLFENNANYGLKNDLVPCLSSENLSGDINLTNRESINKHDYIRNGDMIHFNEGTSYPKKYANVNKVQANIASYCPAEHMLTDKIPDARLERKSRIPSRIL</sequence>
<comment type="caution">
    <text evidence="2">The sequence shown here is derived from an EMBL/GenBank/DDBJ whole genome shotgun (WGS) entry which is preliminary data.</text>
</comment>
<feature type="compositionally biased region" description="Low complexity" evidence="1">
    <location>
        <begin position="438"/>
        <end position="468"/>
    </location>
</feature>
<protein>
    <submittedName>
        <fullName evidence="2">Uncharacterized protein</fullName>
    </submittedName>
</protein>
<accession>A0AAV9XVP9</accession>
<feature type="region of interest" description="Disordered" evidence="1">
    <location>
        <begin position="259"/>
        <end position="278"/>
    </location>
</feature>
<reference evidence="2 3" key="1">
    <citation type="submission" date="2023-10" db="EMBL/GenBank/DDBJ databases">
        <title>Comparative genomics analysis reveals potential genetic determinants of host preference in Cryptosporidium xiaoi.</title>
        <authorList>
            <person name="Xiao L."/>
            <person name="Li J."/>
        </authorList>
    </citation>
    <scope>NUCLEOTIDE SEQUENCE [LARGE SCALE GENOMIC DNA]</scope>
    <source>
        <strain evidence="2 3">52996</strain>
    </source>
</reference>
<evidence type="ECO:0000313" key="2">
    <source>
        <dbReference type="EMBL" id="KAK6588568.1"/>
    </source>
</evidence>
<keyword evidence="3" id="KW-1185">Reference proteome</keyword>
<organism evidence="2 3">
    <name type="scientific">Cryptosporidium xiaoi</name>
    <dbReference type="NCBI Taxonomy" id="659607"/>
    <lineage>
        <taxon>Eukaryota</taxon>
        <taxon>Sar</taxon>
        <taxon>Alveolata</taxon>
        <taxon>Apicomplexa</taxon>
        <taxon>Conoidasida</taxon>
        <taxon>Coccidia</taxon>
        <taxon>Eucoccidiorida</taxon>
        <taxon>Eimeriorina</taxon>
        <taxon>Cryptosporidiidae</taxon>
        <taxon>Cryptosporidium</taxon>
    </lineage>
</organism>
<feature type="compositionally biased region" description="Polar residues" evidence="1">
    <location>
        <begin position="268"/>
        <end position="278"/>
    </location>
</feature>
<gene>
    <name evidence="2" type="ORF">RS030_4515</name>
</gene>
<name>A0AAV9XVP9_9CRYT</name>
<evidence type="ECO:0000313" key="3">
    <source>
        <dbReference type="Proteomes" id="UP001311799"/>
    </source>
</evidence>
<evidence type="ECO:0000256" key="1">
    <source>
        <dbReference type="SAM" id="MobiDB-lite"/>
    </source>
</evidence>
<dbReference type="AlphaFoldDB" id="A0AAV9XVP9"/>
<dbReference type="EMBL" id="JAWDEY010000032">
    <property type="protein sequence ID" value="KAK6588568.1"/>
    <property type="molecule type" value="Genomic_DNA"/>
</dbReference>
<proteinExistence type="predicted"/>
<dbReference type="Proteomes" id="UP001311799">
    <property type="component" value="Unassembled WGS sequence"/>
</dbReference>
<feature type="region of interest" description="Disordered" evidence="1">
    <location>
        <begin position="436"/>
        <end position="473"/>
    </location>
</feature>